<comment type="caution">
    <text evidence="1">The sequence shown here is derived from an EMBL/GenBank/DDBJ whole genome shotgun (WGS) entry which is preliminary data.</text>
</comment>
<dbReference type="EMBL" id="JBEAFC010000014">
    <property type="protein sequence ID" value="KAL1531816.1"/>
    <property type="molecule type" value="Genomic_DNA"/>
</dbReference>
<proteinExistence type="predicted"/>
<keyword evidence="2" id="KW-1185">Reference proteome</keyword>
<protein>
    <submittedName>
        <fullName evidence="1">Uncharacterized protein</fullName>
    </submittedName>
</protein>
<dbReference type="InterPro" id="IPR013320">
    <property type="entry name" value="ConA-like_dom_sf"/>
</dbReference>
<dbReference type="AlphaFoldDB" id="A0ABD1FIY4"/>
<dbReference type="Gene3D" id="2.60.120.200">
    <property type="match status" value="1"/>
</dbReference>
<organism evidence="1 2">
    <name type="scientific">Salvia divinorum</name>
    <name type="common">Maria pastora</name>
    <name type="synonym">Diviner's sage</name>
    <dbReference type="NCBI Taxonomy" id="28513"/>
    <lineage>
        <taxon>Eukaryota</taxon>
        <taxon>Viridiplantae</taxon>
        <taxon>Streptophyta</taxon>
        <taxon>Embryophyta</taxon>
        <taxon>Tracheophyta</taxon>
        <taxon>Spermatophyta</taxon>
        <taxon>Magnoliopsida</taxon>
        <taxon>eudicotyledons</taxon>
        <taxon>Gunneridae</taxon>
        <taxon>Pentapetalae</taxon>
        <taxon>asterids</taxon>
        <taxon>lamiids</taxon>
        <taxon>Lamiales</taxon>
        <taxon>Lamiaceae</taxon>
        <taxon>Nepetoideae</taxon>
        <taxon>Mentheae</taxon>
        <taxon>Salviinae</taxon>
        <taxon>Salvia</taxon>
        <taxon>Salvia subgen. Calosphace</taxon>
    </lineage>
</organism>
<gene>
    <name evidence="1" type="ORF">AAHA92_31910</name>
</gene>
<reference evidence="1 2" key="1">
    <citation type="submission" date="2024-06" db="EMBL/GenBank/DDBJ databases">
        <title>A chromosome level genome sequence of Diviner's sage (Salvia divinorum).</title>
        <authorList>
            <person name="Ford S.A."/>
            <person name="Ro D.-K."/>
            <person name="Ness R.W."/>
            <person name="Phillips M.A."/>
        </authorList>
    </citation>
    <scope>NUCLEOTIDE SEQUENCE [LARGE SCALE GENOMIC DNA]</scope>
    <source>
        <strain evidence="1">SAF-2024a</strain>
        <tissue evidence="1">Leaf</tissue>
    </source>
</reference>
<sequence>MASQFNYDFNKDKAVQHSNGLAHSKKVRLAQFGSFETTVKFTIAPNDTPPYDDALFFFIDAAESNDTHSFSLVFDHSSDYPDSLSLGIVIDGAFEFTPVEVPIEFLGKELTLVGSYAGNTHEIKATVTASGSQQTVQAISTSDLGPTLKDYVSVGLTTSTTNVDVSYWAFNSTAP</sequence>
<dbReference type="SUPFAM" id="SSF49899">
    <property type="entry name" value="Concanavalin A-like lectins/glucanases"/>
    <property type="match status" value="1"/>
</dbReference>
<name>A0ABD1FIY4_SALDI</name>
<evidence type="ECO:0000313" key="1">
    <source>
        <dbReference type="EMBL" id="KAL1531816.1"/>
    </source>
</evidence>
<evidence type="ECO:0000313" key="2">
    <source>
        <dbReference type="Proteomes" id="UP001567538"/>
    </source>
</evidence>
<dbReference type="Proteomes" id="UP001567538">
    <property type="component" value="Unassembled WGS sequence"/>
</dbReference>
<accession>A0ABD1FIY4</accession>